<dbReference type="Proteomes" id="UP000676246">
    <property type="component" value="Unassembled WGS sequence"/>
</dbReference>
<proteinExistence type="predicted"/>
<dbReference type="RefSeq" id="WP_210856271.1">
    <property type="nucleotide sequence ID" value="NZ_JAGQDD010000017.1"/>
</dbReference>
<name>A0A940Y9P6_9BURK</name>
<feature type="region of interest" description="Disordered" evidence="1">
    <location>
        <begin position="78"/>
        <end position="116"/>
    </location>
</feature>
<reference evidence="3 4" key="1">
    <citation type="submission" date="2021-04" db="EMBL/GenBank/DDBJ databases">
        <title>The genome sequence of Ideonella sp. 3Y2.</title>
        <authorList>
            <person name="Liu Y."/>
        </authorList>
    </citation>
    <scope>NUCLEOTIDE SEQUENCE [LARGE SCALE GENOMIC DNA]</scope>
    <source>
        <strain evidence="3 4">3Y2</strain>
    </source>
</reference>
<sequence>MKIVVFRWLVPAFLIAVSSATLAQAVPGKRADPLDPSAPVAPLVYQSTLTGYQRHAEQPVGSWREANETVNRVGGWRAYAREARQPDAPATNNAPPKPATPAPASAPAGHGGHKMN</sequence>
<dbReference type="AlphaFoldDB" id="A0A940Y9P6"/>
<accession>A0A940Y9P6</accession>
<gene>
    <name evidence="3" type="ORF">KAK03_19090</name>
</gene>
<protein>
    <submittedName>
        <fullName evidence="3">Uncharacterized protein</fullName>
    </submittedName>
</protein>
<evidence type="ECO:0000256" key="2">
    <source>
        <dbReference type="SAM" id="SignalP"/>
    </source>
</evidence>
<keyword evidence="4" id="KW-1185">Reference proteome</keyword>
<evidence type="ECO:0000313" key="4">
    <source>
        <dbReference type="Proteomes" id="UP000676246"/>
    </source>
</evidence>
<organism evidence="3 4">
    <name type="scientific">Ideonella alba</name>
    <dbReference type="NCBI Taxonomy" id="2824118"/>
    <lineage>
        <taxon>Bacteria</taxon>
        <taxon>Pseudomonadati</taxon>
        <taxon>Pseudomonadota</taxon>
        <taxon>Betaproteobacteria</taxon>
        <taxon>Burkholderiales</taxon>
        <taxon>Sphaerotilaceae</taxon>
        <taxon>Ideonella</taxon>
    </lineage>
</organism>
<evidence type="ECO:0000313" key="3">
    <source>
        <dbReference type="EMBL" id="MBQ0932589.1"/>
    </source>
</evidence>
<keyword evidence="2" id="KW-0732">Signal</keyword>
<comment type="caution">
    <text evidence="3">The sequence shown here is derived from an EMBL/GenBank/DDBJ whole genome shotgun (WGS) entry which is preliminary data.</text>
</comment>
<feature type="chain" id="PRO_5037210237" evidence="2">
    <location>
        <begin position="24"/>
        <end position="116"/>
    </location>
</feature>
<dbReference type="EMBL" id="JAGQDD010000017">
    <property type="protein sequence ID" value="MBQ0932589.1"/>
    <property type="molecule type" value="Genomic_DNA"/>
</dbReference>
<evidence type="ECO:0000256" key="1">
    <source>
        <dbReference type="SAM" id="MobiDB-lite"/>
    </source>
</evidence>
<feature type="signal peptide" evidence="2">
    <location>
        <begin position="1"/>
        <end position="23"/>
    </location>
</feature>